<dbReference type="GO" id="GO:0046872">
    <property type="term" value="F:metal ion binding"/>
    <property type="evidence" value="ECO:0007669"/>
    <property type="project" value="UniProtKB-KW"/>
</dbReference>
<dbReference type="Gene3D" id="3.40.50.20">
    <property type="match status" value="1"/>
</dbReference>
<dbReference type="InterPro" id="IPR011761">
    <property type="entry name" value="ATP-grasp"/>
</dbReference>
<dbReference type="GO" id="GO:0016874">
    <property type="term" value="F:ligase activity"/>
    <property type="evidence" value="ECO:0007669"/>
    <property type="project" value="UniProtKB-KW"/>
</dbReference>
<proteinExistence type="predicted"/>
<keyword evidence="6 9" id="KW-0067">ATP-binding</keyword>
<dbReference type="SUPFAM" id="SSF56059">
    <property type="entry name" value="Glutathione synthetase ATP-binding domain-like"/>
    <property type="match status" value="1"/>
</dbReference>
<evidence type="ECO:0000256" key="8">
    <source>
        <dbReference type="ARBA" id="ARBA00023211"/>
    </source>
</evidence>
<protein>
    <submittedName>
        <fullName evidence="11">RimK family alpha-L-glutamate ligase</fullName>
    </submittedName>
</protein>
<comment type="cofactor">
    <cofactor evidence="1">
        <name>Mn(2+)</name>
        <dbReference type="ChEBI" id="CHEBI:29035"/>
    </cofactor>
</comment>
<organism evidence="11 12">
    <name type="scientific">Ignisphaera cupida</name>
    <dbReference type="NCBI Taxonomy" id="3050454"/>
    <lineage>
        <taxon>Archaea</taxon>
        <taxon>Thermoproteota</taxon>
        <taxon>Thermoprotei</taxon>
        <taxon>Desulfurococcales</taxon>
        <taxon>Desulfurococcaceae</taxon>
        <taxon>Ignisphaera</taxon>
    </lineage>
</organism>
<gene>
    <name evidence="11" type="ORF">QPL79_05340</name>
</gene>
<evidence type="ECO:0000313" key="12">
    <source>
        <dbReference type="Proteomes" id="UP001529235"/>
    </source>
</evidence>
<accession>A0ABD4Z641</accession>
<evidence type="ECO:0000256" key="9">
    <source>
        <dbReference type="PROSITE-ProRule" id="PRU00409"/>
    </source>
</evidence>
<keyword evidence="12" id="KW-1185">Reference proteome</keyword>
<dbReference type="AlphaFoldDB" id="A0ABD4Z641"/>
<dbReference type="InterPro" id="IPR041107">
    <property type="entry name" value="Rimk_N"/>
</dbReference>
<keyword evidence="4" id="KW-0479">Metal-binding</keyword>
<name>A0ABD4Z641_9CREN</name>
<dbReference type="PANTHER" id="PTHR21621">
    <property type="entry name" value="RIBOSOMAL PROTEIN S6 MODIFICATION PROTEIN"/>
    <property type="match status" value="1"/>
</dbReference>
<evidence type="ECO:0000256" key="7">
    <source>
        <dbReference type="ARBA" id="ARBA00022842"/>
    </source>
</evidence>
<evidence type="ECO:0000256" key="5">
    <source>
        <dbReference type="ARBA" id="ARBA00022741"/>
    </source>
</evidence>
<dbReference type="Pfam" id="PF08443">
    <property type="entry name" value="RimK"/>
    <property type="match status" value="1"/>
</dbReference>
<dbReference type="PROSITE" id="PS50975">
    <property type="entry name" value="ATP_GRASP"/>
    <property type="match status" value="1"/>
</dbReference>
<comment type="caution">
    <text evidence="11">The sequence shown here is derived from an EMBL/GenBank/DDBJ whole genome shotgun (WGS) entry which is preliminary data.</text>
</comment>
<dbReference type="NCBIfam" id="TIGR00768">
    <property type="entry name" value="rimK_fam"/>
    <property type="match status" value="1"/>
</dbReference>
<keyword evidence="8" id="KW-0464">Manganese</keyword>
<evidence type="ECO:0000313" key="11">
    <source>
        <dbReference type="EMBL" id="MDK6028781.1"/>
    </source>
</evidence>
<dbReference type="RefSeq" id="WP_285273767.1">
    <property type="nucleotide sequence ID" value="NZ_JASNVW010000003.1"/>
</dbReference>
<keyword evidence="7" id="KW-0460">Magnesium</keyword>
<dbReference type="Proteomes" id="UP001529235">
    <property type="component" value="Unassembled WGS sequence"/>
</dbReference>
<keyword evidence="5 9" id="KW-0547">Nucleotide-binding</keyword>
<evidence type="ECO:0000259" key="10">
    <source>
        <dbReference type="PROSITE" id="PS50975"/>
    </source>
</evidence>
<evidence type="ECO:0000256" key="3">
    <source>
        <dbReference type="ARBA" id="ARBA00022598"/>
    </source>
</evidence>
<dbReference type="Gene3D" id="3.30.470.20">
    <property type="entry name" value="ATP-grasp fold, B domain"/>
    <property type="match status" value="1"/>
</dbReference>
<dbReference type="InterPro" id="IPR013651">
    <property type="entry name" value="ATP-grasp_RimK-type"/>
</dbReference>
<dbReference type="PANTHER" id="PTHR21621:SF0">
    <property type="entry name" value="BETA-CITRYLGLUTAMATE SYNTHASE B-RELATED"/>
    <property type="match status" value="1"/>
</dbReference>
<dbReference type="InterPro" id="IPR004666">
    <property type="entry name" value="Rp_bS6_RimK/Lys_biosynth_LsyX"/>
</dbReference>
<dbReference type="GO" id="GO:0005524">
    <property type="term" value="F:ATP binding"/>
    <property type="evidence" value="ECO:0007669"/>
    <property type="project" value="UniProtKB-UniRule"/>
</dbReference>
<reference evidence="11 12" key="1">
    <citation type="submission" date="2023-05" db="EMBL/GenBank/DDBJ databases">
        <title>A new hyperthermophilic archaea 'Ignisphaera cupida' sp. nov. and description of the family 'Ignisphaeraceae' fam. nov.</title>
        <authorList>
            <person name="Podosokorskaya O.A."/>
            <person name="Elcheninov A.G."/>
            <person name="Klukina A."/>
            <person name="Merkel A.Y."/>
        </authorList>
    </citation>
    <scope>NUCLEOTIDE SEQUENCE [LARGE SCALE GENOMIC DNA]</scope>
    <source>
        <strain evidence="11 12">4213-co</strain>
    </source>
</reference>
<dbReference type="Pfam" id="PF18030">
    <property type="entry name" value="Rimk_N"/>
    <property type="match status" value="1"/>
</dbReference>
<evidence type="ECO:0000256" key="4">
    <source>
        <dbReference type="ARBA" id="ARBA00022723"/>
    </source>
</evidence>
<sequence length="300" mass="34053">MEIGIITRNPRSWSSSHLIEAFQSFGCSVHTFRFSDVVAHIDVDKPKFYVNNINIVDRLSAVVVRPFGRVSLDQAIFRIDILYALQELGLPVFNKPSAIEKCVDKFRSLYTLKMHGVPVPRTIATERSSLAMRSVEMLKSKDVVFKPMFGSRGHGSTRIRIRDRDVLWDVVRSVTFVRHVAYLQEFLPHGGEDIRVFVLGERVLAAMYRRAPPTEWKTNIARGGKAVKIEKLDSDVENIAIKAAKILECEIAGVDIVRLPDSLYVLEVNSQPGWRGLQEAHPEIDIAKEIAKYVIEKARR</sequence>
<dbReference type="EMBL" id="JASNVW010000003">
    <property type="protein sequence ID" value="MDK6028781.1"/>
    <property type="molecule type" value="Genomic_DNA"/>
</dbReference>
<evidence type="ECO:0000256" key="2">
    <source>
        <dbReference type="ARBA" id="ARBA00001946"/>
    </source>
</evidence>
<keyword evidence="3 11" id="KW-0436">Ligase</keyword>
<comment type="cofactor">
    <cofactor evidence="2">
        <name>Mg(2+)</name>
        <dbReference type="ChEBI" id="CHEBI:18420"/>
    </cofactor>
</comment>
<evidence type="ECO:0000256" key="1">
    <source>
        <dbReference type="ARBA" id="ARBA00001936"/>
    </source>
</evidence>
<evidence type="ECO:0000256" key="6">
    <source>
        <dbReference type="ARBA" id="ARBA00022840"/>
    </source>
</evidence>
<feature type="domain" description="ATP-grasp" evidence="10">
    <location>
        <begin position="109"/>
        <end position="295"/>
    </location>
</feature>